<comment type="caution">
    <text evidence="1">The sequence shown here is derived from an EMBL/GenBank/DDBJ whole genome shotgun (WGS) entry which is preliminary data.</text>
</comment>
<name>A0A8S4CWT1_PLUXY</name>
<dbReference type="EMBL" id="CAJHNJ030000001">
    <property type="protein sequence ID" value="CAG9087637.1"/>
    <property type="molecule type" value="Genomic_DNA"/>
</dbReference>
<evidence type="ECO:0000313" key="1">
    <source>
        <dbReference type="EMBL" id="CAG9087637.1"/>
    </source>
</evidence>
<evidence type="ECO:0000313" key="2">
    <source>
        <dbReference type="Proteomes" id="UP000653454"/>
    </source>
</evidence>
<dbReference type="Proteomes" id="UP000653454">
    <property type="component" value="Unassembled WGS sequence"/>
</dbReference>
<sequence>HLRAALELAIQATRSLRPHHILHLVLEAQQVYRERRVLARRVALAAARHRHEGGQLGQRQSGVEFEV</sequence>
<proteinExistence type="predicted"/>
<protein>
    <submittedName>
        <fullName evidence="1">(diamondback moth) hypothetical protein</fullName>
    </submittedName>
</protein>
<feature type="non-terminal residue" evidence="1">
    <location>
        <position position="67"/>
    </location>
</feature>
<accession>A0A8S4CWT1</accession>
<organism evidence="1 2">
    <name type="scientific">Plutella xylostella</name>
    <name type="common">Diamondback moth</name>
    <name type="synonym">Plutella maculipennis</name>
    <dbReference type="NCBI Taxonomy" id="51655"/>
    <lineage>
        <taxon>Eukaryota</taxon>
        <taxon>Metazoa</taxon>
        <taxon>Ecdysozoa</taxon>
        <taxon>Arthropoda</taxon>
        <taxon>Hexapoda</taxon>
        <taxon>Insecta</taxon>
        <taxon>Pterygota</taxon>
        <taxon>Neoptera</taxon>
        <taxon>Endopterygota</taxon>
        <taxon>Lepidoptera</taxon>
        <taxon>Glossata</taxon>
        <taxon>Ditrysia</taxon>
        <taxon>Yponomeutoidea</taxon>
        <taxon>Plutellidae</taxon>
        <taxon>Plutella</taxon>
    </lineage>
</organism>
<dbReference type="AlphaFoldDB" id="A0A8S4CWT1"/>
<reference evidence="1" key="1">
    <citation type="submission" date="2020-11" db="EMBL/GenBank/DDBJ databases">
        <authorList>
            <person name="Whiteford S."/>
        </authorList>
    </citation>
    <scope>NUCLEOTIDE SEQUENCE</scope>
</reference>
<keyword evidence="2" id="KW-1185">Reference proteome</keyword>
<gene>
    <name evidence="1" type="ORF">PLXY2_LOCUS76</name>
</gene>